<evidence type="ECO:0000256" key="3">
    <source>
        <dbReference type="ARBA" id="ARBA00022452"/>
    </source>
</evidence>
<dbReference type="InterPro" id="IPR039426">
    <property type="entry name" value="TonB-dep_rcpt-like"/>
</dbReference>
<feature type="region of interest" description="Disordered" evidence="10">
    <location>
        <begin position="1"/>
        <end position="25"/>
    </location>
</feature>
<keyword evidence="6 8" id="KW-0472">Membrane</keyword>
<evidence type="ECO:0000256" key="5">
    <source>
        <dbReference type="ARBA" id="ARBA00023077"/>
    </source>
</evidence>
<keyword evidence="5 9" id="KW-0798">TonB box</keyword>
<dbReference type="Gene3D" id="2.40.170.20">
    <property type="entry name" value="TonB-dependent receptor, beta-barrel domain"/>
    <property type="match status" value="1"/>
</dbReference>
<sequence length="880" mass="94300">MSACEPAHGTAVRRGEGPHEGRLTASGTVKYDHRVNLDIGFKFLRPRRPVARWTRVRWPLLASALAAMLAATPAGAQEAETAPGDGPAPATAVSEGEAPEGAPGQEGAPEQGGGPEQEGAPEDGGGPQQDGAATRAGEAEIDRSSVLLQAPPADSSASAASASAAAATDSDSAVDIPLDAEAEEARAEEAAYGAEVVEIVGDAPPGSAYALSEAELERFESDDVHKVLAAVPGVYIREEDGYGLRPNIGMRATGSERSAKIALMEDGVLIAPAPYSAPAAYYFPLVTRMQRVEVLKGPAAVRFGPNTVGGALNLITSDIPRAPEASVDLAGGSDYYGKAHLRYGDSREHLGWFIEGLKLRSDGFKQLDGGGDTGFDKHGAMFKLRVNTDPAAEVYHQLDLKLGYGDEVSNETYTGLTDEDFAANPYRRYPGTQRDRMEWRHTQAQLSHTVSFGGQLDVITTAYRNDFERAWSKLDGCSDSSSFDSAACYALIAGMAEAPEGELGLVLGTNDRSFVSQGIQTTARADGELFGLSHRAELGTRLHYDEALRYHYWDIYDMVGGAVMPSDEERVITLDSSGETLAWATHYQHRVTAGPVEVTAGVRAELIATTYTYHDMPERPVAEDDYFVLIPGGGVLWHALPALDLLAGMHRGFTPVSPGSPSEVEPEDSVNYEAGLRYLDHGVNLELIGFFSDYSNLVGTCSFSSGCTSEQLGTDFSGGEVDAYGLEALAASEPVIGAGLRAPLRLSYTLQRSIFQSSFTSGNPQWGDVRRGDEMPYLPKHQLMLQAGVSAPESWELLVSGRYVSAMRDVPGQPEDQRPSVWTDRTTVVDIAASYTLPRWGKLYLTVNNLLDEVHVAARRPYGARPGVPRQVVLGIKARI</sequence>
<dbReference type="Gene3D" id="2.170.130.10">
    <property type="entry name" value="TonB-dependent receptor, plug domain"/>
    <property type="match status" value="1"/>
</dbReference>
<evidence type="ECO:0000313" key="14">
    <source>
        <dbReference type="Proteomes" id="UP000001880"/>
    </source>
</evidence>
<name>D0LM61_HALO1</name>
<dbReference type="OrthoDB" id="5389752at2"/>
<accession>D0LM61</accession>
<dbReference type="InterPro" id="IPR037066">
    <property type="entry name" value="Plug_dom_sf"/>
</dbReference>
<dbReference type="InterPro" id="IPR000531">
    <property type="entry name" value="Beta-barrel_TonB"/>
</dbReference>
<dbReference type="Pfam" id="PF07715">
    <property type="entry name" value="Plug"/>
    <property type="match status" value="1"/>
</dbReference>
<comment type="subcellular location">
    <subcellularLocation>
        <location evidence="1 8">Cell outer membrane</location>
        <topology evidence="1 8">Multi-pass membrane protein</topology>
    </subcellularLocation>
</comment>
<evidence type="ECO:0000256" key="6">
    <source>
        <dbReference type="ARBA" id="ARBA00023136"/>
    </source>
</evidence>
<dbReference type="GO" id="GO:0009279">
    <property type="term" value="C:cell outer membrane"/>
    <property type="evidence" value="ECO:0007669"/>
    <property type="project" value="UniProtKB-SubCell"/>
</dbReference>
<evidence type="ECO:0000256" key="10">
    <source>
        <dbReference type="SAM" id="MobiDB-lite"/>
    </source>
</evidence>
<keyword evidence="14" id="KW-1185">Reference proteome</keyword>
<dbReference type="STRING" id="502025.Hoch_4270"/>
<dbReference type="eggNOG" id="COG4772">
    <property type="taxonomic scope" value="Bacteria"/>
</dbReference>
<evidence type="ECO:0000256" key="7">
    <source>
        <dbReference type="ARBA" id="ARBA00023237"/>
    </source>
</evidence>
<evidence type="ECO:0000256" key="4">
    <source>
        <dbReference type="ARBA" id="ARBA00022692"/>
    </source>
</evidence>
<feature type="compositionally biased region" description="Low complexity" evidence="10">
    <location>
        <begin position="153"/>
        <end position="173"/>
    </location>
</feature>
<dbReference type="EMBL" id="CP001804">
    <property type="protein sequence ID" value="ACY16767.1"/>
    <property type="molecule type" value="Genomic_DNA"/>
</dbReference>
<organism evidence="13 14">
    <name type="scientific">Haliangium ochraceum (strain DSM 14365 / JCM 11303 / SMP-2)</name>
    <dbReference type="NCBI Taxonomy" id="502025"/>
    <lineage>
        <taxon>Bacteria</taxon>
        <taxon>Pseudomonadati</taxon>
        <taxon>Myxococcota</taxon>
        <taxon>Polyangia</taxon>
        <taxon>Haliangiales</taxon>
        <taxon>Kofleriaceae</taxon>
        <taxon>Haliangium</taxon>
    </lineage>
</organism>
<dbReference type="PROSITE" id="PS52016">
    <property type="entry name" value="TONB_DEPENDENT_REC_3"/>
    <property type="match status" value="1"/>
</dbReference>
<reference evidence="13 14" key="1">
    <citation type="journal article" date="2010" name="Stand. Genomic Sci.">
        <title>Complete genome sequence of Haliangium ochraceum type strain (SMP-2).</title>
        <authorList>
            <consortium name="US DOE Joint Genome Institute (JGI-PGF)"/>
            <person name="Ivanova N."/>
            <person name="Daum C."/>
            <person name="Lang E."/>
            <person name="Abt B."/>
            <person name="Kopitz M."/>
            <person name="Saunders E."/>
            <person name="Lapidus A."/>
            <person name="Lucas S."/>
            <person name="Glavina Del Rio T."/>
            <person name="Nolan M."/>
            <person name="Tice H."/>
            <person name="Copeland A."/>
            <person name="Cheng J.F."/>
            <person name="Chen F."/>
            <person name="Bruce D."/>
            <person name="Goodwin L."/>
            <person name="Pitluck S."/>
            <person name="Mavromatis K."/>
            <person name="Pati A."/>
            <person name="Mikhailova N."/>
            <person name="Chen A."/>
            <person name="Palaniappan K."/>
            <person name="Land M."/>
            <person name="Hauser L."/>
            <person name="Chang Y.J."/>
            <person name="Jeffries C.D."/>
            <person name="Detter J.C."/>
            <person name="Brettin T."/>
            <person name="Rohde M."/>
            <person name="Goker M."/>
            <person name="Bristow J."/>
            <person name="Markowitz V."/>
            <person name="Eisen J.A."/>
            <person name="Hugenholtz P."/>
            <person name="Kyrpides N.C."/>
            <person name="Klenk H.P."/>
        </authorList>
    </citation>
    <scope>NUCLEOTIDE SEQUENCE [LARGE SCALE GENOMIC DNA]</scope>
    <source>
        <strain evidence="14">DSM 14365 / CIP 107738 / JCM 11303 / AJ 13395 / SMP-2</strain>
    </source>
</reference>
<dbReference type="SUPFAM" id="SSF56935">
    <property type="entry name" value="Porins"/>
    <property type="match status" value="1"/>
</dbReference>
<evidence type="ECO:0000256" key="8">
    <source>
        <dbReference type="PROSITE-ProRule" id="PRU01360"/>
    </source>
</evidence>
<keyword evidence="4 8" id="KW-0812">Transmembrane</keyword>
<evidence type="ECO:0000259" key="12">
    <source>
        <dbReference type="Pfam" id="PF07715"/>
    </source>
</evidence>
<feature type="compositionally biased region" description="Low complexity" evidence="10">
    <location>
        <begin position="76"/>
        <end position="109"/>
    </location>
</feature>
<comment type="similarity">
    <text evidence="8 9">Belongs to the TonB-dependent receptor family.</text>
</comment>
<feature type="compositionally biased region" description="Gly residues" evidence="10">
    <location>
        <begin position="110"/>
        <end position="128"/>
    </location>
</feature>
<keyword evidence="2 8" id="KW-0813">Transport</keyword>
<keyword evidence="13" id="KW-0675">Receptor</keyword>
<feature type="compositionally biased region" description="Basic and acidic residues" evidence="10">
    <location>
        <begin position="13"/>
        <end position="22"/>
    </location>
</feature>
<dbReference type="AlphaFoldDB" id="D0LM61"/>
<dbReference type="PANTHER" id="PTHR30442:SF0">
    <property type="entry name" value="FE(3+) DICITRATE TRANSPORT PROTEIN FECA"/>
    <property type="match status" value="1"/>
</dbReference>
<feature type="region of interest" description="Disordered" evidence="10">
    <location>
        <begin position="76"/>
        <end position="174"/>
    </location>
</feature>
<proteinExistence type="inferred from homology"/>
<feature type="domain" description="TonB-dependent receptor-like beta-barrel" evidence="11">
    <location>
        <begin position="404"/>
        <end position="850"/>
    </location>
</feature>
<evidence type="ECO:0000256" key="9">
    <source>
        <dbReference type="RuleBase" id="RU003357"/>
    </source>
</evidence>
<evidence type="ECO:0000259" key="11">
    <source>
        <dbReference type="Pfam" id="PF00593"/>
    </source>
</evidence>
<feature type="domain" description="TonB-dependent receptor plug" evidence="12">
    <location>
        <begin position="205"/>
        <end position="311"/>
    </location>
</feature>
<protein>
    <submittedName>
        <fullName evidence="13">TonB-dependent receptor</fullName>
    </submittedName>
</protein>
<gene>
    <name evidence="13" type="ordered locus">Hoch_4270</name>
</gene>
<evidence type="ECO:0000256" key="2">
    <source>
        <dbReference type="ARBA" id="ARBA00022448"/>
    </source>
</evidence>
<evidence type="ECO:0000313" key="13">
    <source>
        <dbReference type="EMBL" id="ACY16767.1"/>
    </source>
</evidence>
<dbReference type="KEGG" id="hoh:Hoch_4270"/>
<dbReference type="PANTHER" id="PTHR30442">
    <property type="entry name" value="IRON III DICITRATE TRANSPORT PROTEIN FECA"/>
    <property type="match status" value="1"/>
</dbReference>
<dbReference type="Pfam" id="PF00593">
    <property type="entry name" value="TonB_dep_Rec_b-barrel"/>
    <property type="match status" value="1"/>
</dbReference>
<dbReference type="InterPro" id="IPR012910">
    <property type="entry name" value="Plug_dom"/>
</dbReference>
<keyword evidence="3 8" id="KW-1134">Transmembrane beta strand</keyword>
<dbReference type="GO" id="GO:0033214">
    <property type="term" value="P:siderophore-iron import into cell"/>
    <property type="evidence" value="ECO:0007669"/>
    <property type="project" value="TreeGrafter"/>
</dbReference>
<dbReference type="Proteomes" id="UP000001880">
    <property type="component" value="Chromosome"/>
</dbReference>
<evidence type="ECO:0000256" key="1">
    <source>
        <dbReference type="ARBA" id="ARBA00004571"/>
    </source>
</evidence>
<keyword evidence="7 8" id="KW-0998">Cell outer membrane</keyword>
<dbReference type="InterPro" id="IPR036942">
    <property type="entry name" value="Beta-barrel_TonB_sf"/>
</dbReference>
<dbReference type="HOGENOM" id="CLU_008287_17_0_7"/>